<protein>
    <recommendedName>
        <fullName evidence="1">DUF7311 domain-containing protein</fullName>
    </recommendedName>
</protein>
<accession>A0A7D5P2D1</accession>
<evidence type="ECO:0000313" key="3">
    <source>
        <dbReference type="Proteomes" id="UP000509667"/>
    </source>
</evidence>
<dbReference type="Pfam" id="PF23993">
    <property type="entry name" value="DUF7311"/>
    <property type="match status" value="1"/>
</dbReference>
<evidence type="ECO:0000313" key="2">
    <source>
        <dbReference type="EMBL" id="QLH75822.1"/>
    </source>
</evidence>
<dbReference type="EMBL" id="CP058910">
    <property type="protein sequence ID" value="QLH75822.1"/>
    <property type="molecule type" value="Genomic_DNA"/>
</dbReference>
<organism evidence="2 3">
    <name type="scientific">Halosimplex rubrum</name>
    <dbReference type="NCBI Taxonomy" id="869889"/>
    <lineage>
        <taxon>Archaea</taxon>
        <taxon>Methanobacteriati</taxon>
        <taxon>Methanobacteriota</taxon>
        <taxon>Stenosarchaea group</taxon>
        <taxon>Halobacteria</taxon>
        <taxon>Halobacteriales</taxon>
        <taxon>Haloarculaceae</taxon>
        <taxon>Halosimplex</taxon>
    </lineage>
</organism>
<feature type="domain" description="DUF7311" evidence="1">
    <location>
        <begin position="1"/>
        <end position="150"/>
    </location>
</feature>
<evidence type="ECO:0000259" key="1">
    <source>
        <dbReference type="Pfam" id="PF23993"/>
    </source>
</evidence>
<proteinExistence type="predicted"/>
<gene>
    <name evidence="2" type="ORF">HZS55_00240</name>
</gene>
<dbReference type="RefSeq" id="WP_179909770.1">
    <property type="nucleotide sequence ID" value="NZ_CP058910.1"/>
</dbReference>
<dbReference type="GeneID" id="56076245"/>
<name>A0A7D5P2D1_9EURY</name>
<sequence length="155" mass="16737">MIRVVLAVILTVVLVGIAMPAIDHAAGVNSDRRVGSIAEQFEQTAVALNETEDLPPKGVRGPQRVLEVTFPTPSLTATSVLLFQIEREGTRGHSVLTYRVGGRPNRTVHIDAPVVSADGTDLELGRVSGHRTYIFRLGRVSSTRDPIVRVHRVGG</sequence>
<reference evidence="2 3" key="1">
    <citation type="submission" date="2020-07" db="EMBL/GenBank/DDBJ databases">
        <title>Halosimplex pelagicum sp. nov. and Halosimplex rubrum sp. nov., isolated from salted brown alga Laminaria, and emended description of the genus Halosimplex.</title>
        <authorList>
            <person name="Cui H."/>
        </authorList>
    </citation>
    <scope>NUCLEOTIDE SEQUENCE [LARGE SCALE GENOMIC DNA]</scope>
    <source>
        <strain evidence="2 3">R27</strain>
    </source>
</reference>
<dbReference type="Proteomes" id="UP000509667">
    <property type="component" value="Chromosome"/>
</dbReference>
<keyword evidence="3" id="KW-1185">Reference proteome</keyword>
<dbReference type="AlphaFoldDB" id="A0A7D5P2D1"/>
<dbReference type="OrthoDB" id="330986at2157"/>
<dbReference type="KEGG" id="hrr:HZS55_00240"/>
<dbReference type="InterPro" id="IPR055735">
    <property type="entry name" value="DUF7311"/>
</dbReference>